<dbReference type="Proteomes" id="UP000321691">
    <property type="component" value="Unassembled WGS sequence"/>
</dbReference>
<organism evidence="1 2">
    <name type="scientific">Levilactobacillus spicheri</name>
    <dbReference type="NCBI Taxonomy" id="216463"/>
    <lineage>
        <taxon>Bacteria</taxon>
        <taxon>Bacillati</taxon>
        <taxon>Bacillota</taxon>
        <taxon>Bacilli</taxon>
        <taxon>Lactobacillales</taxon>
        <taxon>Lactobacillaceae</taxon>
        <taxon>Levilactobacillus</taxon>
    </lineage>
</organism>
<sequence>MGSVASFLLAGWFSRATERPSFEIVAIFARSSKSCRLRSSPILADREALAVTILLAGVKR</sequence>
<reference evidence="1 2" key="1">
    <citation type="submission" date="2019-07" db="EMBL/GenBank/DDBJ databases">
        <title>Whole genome shotgun sequence of Lactobacillus spicheri NBRC 107155.</title>
        <authorList>
            <person name="Hosoyama A."/>
            <person name="Uohara A."/>
            <person name="Ohji S."/>
            <person name="Ichikawa N."/>
        </authorList>
    </citation>
    <scope>NUCLEOTIDE SEQUENCE [LARGE SCALE GENOMIC DNA]</scope>
    <source>
        <strain evidence="1 2">NBRC 107155</strain>
    </source>
</reference>
<name>A0ABQ0WSD6_9LACO</name>
<comment type="caution">
    <text evidence="1">The sequence shown here is derived from an EMBL/GenBank/DDBJ whole genome shotgun (WGS) entry which is preliminary data.</text>
</comment>
<protein>
    <recommendedName>
        <fullName evidence="3">Secreted protein</fullName>
    </recommendedName>
</protein>
<keyword evidence="2" id="KW-1185">Reference proteome</keyword>
<evidence type="ECO:0008006" key="3">
    <source>
        <dbReference type="Google" id="ProtNLM"/>
    </source>
</evidence>
<accession>A0ABQ0WSD6</accession>
<dbReference type="EMBL" id="BJZI01000030">
    <property type="protein sequence ID" value="GEO67455.1"/>
    <property type="molecule type" value="Genomic_DNA"/>
</dbReference>
<evidence type="ECO:0000313" key="2">
    <source>
        <dbReference type="Proteomes" id="UP000321691"/>
    </source>
</evidence>
<proteinExistence type="predicted"/>
<gene>
    <name evidence="1" type="ORF">LSP04_18740</name>
</gene>
<evidence type="ECO:0000313" key="1">
    <source>
        <dbReference type="EMBL" id="GEO67455.1"/>
    </source>
</evidence>